<evidence type="ECO:0000313" key="3">
    <source>
        <dbReference type="Proteomes" id="UP000694387"/>
    </source>
</evidence>
<evidence type="ECO:0000313" key="2">
    <source>
        <dbReference type="Ensembl" id="ENSEASP00005040249.1"/>
    </source>
</evidence>
<reference evidence="2" key="3">
    <citation type="submission" date="2025-09" db="UniProtKB">
        <authorList>
            <consortium name="Ensembl"/>
        </authorList>
    </citation>
    <scope>IDENTIFICATION</scope>
</reference>
<keyword evidence="3" id="KW-1185">Reference proteome</keyword>
<proteinExistence type="predicted"/>
<reference evidence="2 3" key="1">
    <citation type="journal article" date="2020" name="Nat. Commun.">
        <title>Donkey genomes provide new insights into domestication and selection for coat color.</title>
        <authorList>
            <person name="Wang"/>
            <person name="C."/>
            <person name="Li"/>
            <person name="H."/>
            <person name="Guo"/>
            <person name="Y."/>
            <person name="Huang"/>
            <person name="J."/>
            <person name="Sun"/>
            <person name="Y."/>
            <person name="Min"/>
            <person name="J."/>
            <person name="Wang"/>
            <person name="J."/>
            <person name="Fang"/>
            <person name="X."/>
            <person name="Zhao"/>
            <person name="Z."/>
            <person name="Wang"/>
            <person name="S."/>
            <person name="Zhang"/>
            <person name="Y."/>
            <person name="Liu"/>
            <person name="Q."/>
            <person name="Jiang"/>
            <person name="Q."/>
            <person name="Wang"/>
            <person name="X."/>
            <person name="Guo"/>
            <person name="Y."/>
            <person name="Yang"/>
            <person name="C."/>
            <person name="Wang"/>
            <person name="Y."/>
            <person name="Tian"/>
            <person name="F."/>
            <person name="Zhuang"/>
            <person name="G."/>
            <person name="Fan"/>
            <person name="Y."/>
            <person name="Gao"/>
            <person name="Q."/>
            <person name="Li"/>
            <person name="Y."/>
            <person name="Ju"/>
            <person name="Z."/>
            <person name="Li"/>
            <person name="J."/>
            <person name="Li"/>
            <person name="R."/>
            <person name="Hou"/>
            <person name="M."/>
            <person name="Yang"/>
            <person name="G."/>
            <person name="Liu"/>
            <person name="G."/>
            <person name="Liu"/>
            <person name="W."/>
            <person name="Guo"/>
            <person name="J."/>
            <person name="Pan"/>
            <person name="S."/>
            <person name="Fan"/>
            <person name="G."/>
            <person name="Zhang"/>
            <person name="W."/>
            <person name="Zhang"/>
            <person name="R."/>
            <person name="Yu"/>
            <person name="J."/>
            <person name="Zhang"/>
            <person name="X."/>
            <person name="Yin"/>
            <person name="Q."/>
            <person name="Ji"/>
            <person name="C."/>
            <person name="Jin"/>
            <person name="Y."/>
            <person name="Yue"/>
            <person name="G."/>
            <person name="Liu"/>
            <person name="M."/>
            <person name="Xu"/>
            <person name="J."/>
            <person name="Liu"/>
            <person name="S."/>
            <person name="Jordana"/>
            <person name="J."/>
            <person name="Noce"/>
            <person name="A."/>
            <person name="Amills"/>
            <person name="M."/>
            <person name="Wu"/>
            <person name="D.D."/>
            <person name="Li"/>
            <person name="S."/>
            <person name="Zhou"/>
            <person name="X. and Zhong"/>
            <person name="J."/>
        </authorList>
    </citation>
    <scope>NUCLEOTIDE SEQUENCE [LARGE SCALE GENOMIC DNA]</scope>
</reference>
<dbReference type="Proteomes" id="UP000694387">
    <property type="component" value="Chromosome 24"/>
</dbReference>
<accession>A0A9L0IT31</accession>
<feature type="domain" description="Reverse transcriptase" evidence="1">
    <location>
        <begin position="14"/>
        <end position="151"/>
    </location>
</feature>
<evidence type="ECO:0000259" key="1">
    <source>
        <dbReference type="Pfam" id="PF00078"/>
    </source>
</evidence>
<reference evidence="2" key="2">
    <citation type="submission" date="2025-08" db="UniProtKB">
        <authorList>
            <consortium name="Ensembl"/>
        </authorList>
    </citation>
    <scope>IDENTIFICATION</scope>
</reference>
<dbReference type="Pfam" id="PF00078">
    <property type="entry name" value="RVT_1"/>
    <property type="match status" value="1"/>
</dbReference>
<dbReference type="GeneTree" id="ENSGT01150000286946"/>
<dbReference type="Ensembl" id="ENSEAST00005039578.1">
    <property type="protein sequence ID" value="ENSEASP00005040249.1"/>
    <property type="gene ID" value="ENSEASG00005035561.1"/>
</dbReference>
<dbReference type="InterPro" id="IPR000477">
    <property type="entry name" value="RT_dom"/>
</dbReference>
<organism evidence="2 3">
    <name type="scientific">Equus asinus</name>
    <name type="common">Donkey</name>
    <name type="synonym">Equus africanus asinus</name>
    <dbReference type="NCBI Taxonomy" id="9793"/>
    <lineage>
        <taxon>Eukaryota</taxon>
        <taxon>Metazoa</taxon>
        <taxon>Chordata</taxon>
        <taxon>Craniata</taxon>
        <taxon>Vertebrata</taxon>
        <taxon>Euteleostomi</taxon>
        <taxon>Mammalia</taxon>
        <taxon>Eutheria</taxon>
        <taxon>Laurasiatheria</taxon>
        <taxon>Perissodactyla</taxon>
        <taxon>Equidae</taxon>
        <taxon>Equus</taxon>
    </lineage>
</organism>
<dbReference type="PANTHER" id="PTHR19446">
    <property type="entry name" value="REVERSE TRANSCRIPTASES"/>
    <property type="match status" value="1"/>
</dbReference>
<sequence>MGIEGKYLNIIQPIYDKATANIILNGQKLKAIPRRRRTTQGCPLLFEIVLEVLARAIRQEKEMKGIQIGTEEVKLSLFADNIILYIETPKESTGKLLEIINSYSKVAGYKINIYKSVAFLYSNNQLTEKELKNTMPFTIATKRIKYLGINLTKEVKDLYNENYKTFRKEMDNDIKRWKDIPCTWIGRINIVKMSILPKAIYRFDAIPIRIPTTFFTEIEQRILKFTWGNKRPQIAKAILRKKNKAGGITIPDFKTYLKATVIKTAWYWYKNRGTDQWNRIESPEIKPHIYGQLIFDKGAEGLQWRKKSLFNKWCWENWTATCKRMKNRPFFFTIH</sequence>
<name>A0A9L0IT31_EQUAS</name>
<protein>
    <recommendedName>
        <fullName evidence="1">Reverse transcriptase domain-containing protein</fullName>
    </recommendedName>
</protein>
<dbReference type="AlphaFoldDB" id="A0A9L0IT31"/>